<reference evidence="3" key="1">
    <citation type="journal article" date="2015" name="Nature">
        <title>Complex archaea that bridge the gap between prokaryotes and eukaryotes.</title>
        <authorList>
            <person name="Spang A."/>
            <person name="Saw J.H."/>
            <person name="Jorgensen S.L."/>
            <person name="Zaremba-Niedzwiedzka K."/>
            <person name="Martijn J."/>
            <person name="Lind A.E."/>
            <person name="van Eijk R."/>
            <person name="Schleper C."/>
            <person name="Guy L."/>
            <person name="Ettema T.J."/>
        </authorList>
    </citation>
    <scope>NUCLEOTIDE SEQUENCE</scope>
</reference>
<dbReference type="PANTHER" id="PTHR12737">
    <property type="entry name" value="DIMETHYLARGININE DIMETHYLAMINOHYDROLASE"/>
    <property type="match status" value="1"/>
</dbReference>
<dbReference type="AlphaFoldDB" id="A0A0F9RHL5"/>
<name>A0A0F9RHL5_9ZZZZ</name>
<comment type="similarity">
    <text evidence="1">Belongs to the DDAH family.</text>
</comment>
<evidence type="ECO:0000313" key="3">
    <source>
        <dbReference type="EMBL" id="KKN49237.1"/>
    </source>
</evidence>
<dbReference type="Pfam" id="PF19420">
    <property type="entry name" value="DDAH_eukar"/>
    <property type="match status" value="1"/>
</dbReference>
<dbReference type="GO" id="GO:0016597">
    <property type="term" value="F:amino acid binding"/>
    <property type="evidence" value="ECO:0007669"/>
    <property type="project" value="TreeGrafter"/>
</dbReference>
<organism evidence="3">
    <name type="scientific">marine sediment metagenome</name>
    <dbReference type="NCBI Taxonomy" id="412755"/>
    <lineage>
        <taxon>unclassified sequences</taxon>
        <taxon>metagenomes</taxon>
        <taxon>ecological metagenomes</taxon>
    </lineage>
</organism>
<evidence type="ECO:0000256" key="1">
    <source>
        <dbReference type="ARBA" id="ARBA00008532"/>
    </source>
</evidence>
<dbReference type="GO" id="GO:0045429">
    <property type="term" value="P:positive regulation of nitric oxide biosynthetic process"/>
    <property type="evidence" value="ECO:0007669"/>
    <property type="project" value="TreeGrafter"/>
</dbReference>
<protein>
    <recommendedName>
        <fullName evidence="4">N(G),N(G)-dimethylarginine dimethylaminohydrolase</fullName>
    </recommendedName>
</protein>
<dbReference type="SUPFAM" id="SSF55909">
    <property type="entry name" value="Pentein"/>
    <property type="match status" value="1"/>
</dbReference>
<proteinExistence type="inferred from homology"/>
<evidence type="ECO:0000256" key="2">
    <source>
        <dbReference type="ARBA" id="ARBA00022801"/>
    </source>
</evidence>
<comment type="caution">
    <text evidence="3">The sequence shown here is derived from an EMBL/GenBank/DDBJ whole genome shotgun (WGS) entry which is preliminary data.</text>
</comment>
<dbReference type="InterPro" id="IPR033199">
    <property type="entry name" value="DDAH-like"/>
</dbReference>
<dbReference type="GO" id="GO:0006525">
    <property type="term" value="P:arginine metabolic process"/>
    <property type="evidence" value="ECO:0007669"/>
    <property type="project" value="TreeGrafter"/>
</dbReference>
<accession>A0A0F9RHL5</accession>
<dbReference type="GO" id="GO:0000052">
    <property type="term" value="P:citrulline metabolic process"/>
    <property type="evidence" value="ECO:0007669"/>
    <property type="project" value="TreeGrafter"/>
</dbReference>
<sequence length="253" mass="28495">MVKHAVVRRVSQNFQYGLTTSNLGKPDYIKAIKQHSSYIKALKKCGMEIITLRADDLFPDSTFVEDTAVVNEDLAVITNLGAPSRRGEEREIKTVLEKYFDKVESIENPGTLEGGDVLKIENKYFIGLSSRTNKEGAKQFENIVKKYGYICSLVSLKNILHLKTGVAYIGDNNIIASGEFIKNTLFKDYNIIEVEEDESYATNCIRVNEHVLIAKGFKKLKNSILGLGYKILENDMSEFRKMDGGLSCLSLRF</sequence>
<dbReference type="GO" id="GO:0016403">
    <property type="term" value="F:dimethylargininase activity"/>
    <property type="evidence" value="ECO:0007669"/>
    <property type="project" value="TreeGrafter"/>
</dbReference>
<dbReference type="PANTHER" id="PTHR12737:SF9">
    <property type="entry name" value="DIMETHYLARGININASE"/>
    <property type="match status" value="1"/>
</dbReference>
<keyword evidence="2" id="KW-0378">Hydrolase</keyword>
<evidence type="ECO:0008006" key="4">
    <source>
        <dbReference type="Google" id="ProtNLM"/>
    </source>
</evidence>
<gene>
    <name evidence="3" type="ORF">LCGC14_0644960</name>
</gene>
<dbReference type="EMBL" id="LAZR01001177">
    <property type="protein sequence ID" value="KKN49237.1"/>
    <property type="molecule type" value="Genomic_DNA"/>
</dbReference>
<dbReference type="Gene3D" id="3.75.10.10">
    <property type="entry name" value="L-arginine/glycine Amidinotransferase, Chain A"/>
    <property type="match status" value="1"/>
</dbReference>